<evidence type="ECO:0000313" key="1">
    <source>
        <dbReference type="EMBL" id="QDC39905.1"/>
    </source>
</evidence>
<accession>A0A5B8CMN4</accession>
<gene>
    <name evidence="1" type="ORF">FIL70_22390</name>
</gene>
<name>A0A5B8CMN4_SPHSA</name>
<dbReference type="Proteomes" id="UP000311469">
    <property type="component" value="Chromosome cSF2"/>
</dbReference>
<dbReference type="KEGG" id="sufl:FIL70_22390"/>
<proteinExistence type="predicted"/>
<dbReference type="Pfam" id="PF11154">
    <property type="entry name" value="DUF2934"/>
    <property type="match status" value="1"/>
</dbReference>
<reference evidence="1 2" key="1">
    <citation type="submission" date="2019-06" db="EMBL/GenBank/DDBJ databases">
        <title>Genome organization and adaptive potential of archetypical organophosphate degarding Sphingobium fuliginis ATCC 27551.</title>
        <authorList>
            <person name="Sarwar A."/>
            <person name="Parthasarathy S."/>
            <person name="Singh C."/>
            <person name="Siddavattam D."/>
        </authorList>
    </citation>
    <scope>NUCLEOTIDE SEQUENCE [LARGE SCALE GENOMIC DNA]</scope>
    <source>
        <strain evidence="1 2">ATCC 27551</strain>
    </source>
</reference>
<protein>
    <submittedName>
        <fullName evidence="1">DUF2934 domain-containing protein</fullName>
    </submittedName>
</protein>
<sequence length="68" mass="7367">MPDDTEDRIRERAYAIWEAQGHPEGLAEDHWRQAEAEIGGLPEDSTLPNPLATGAAAELLSRPASKSA</sequence>
<dbReference type="EMBL" id="CP041017">
    <property type="protein sequence ID" value="QDC39905.1"/>
    <property type="molecule type" value="Genomic_DNA"/>
</dbReference>
<dbReference type="InterPro" id="IPR021327">
    <property type="entry name" value="DUF2934"/>
</dbReference>
<dbReference type="AlphaFoldDB" id="A0A5B8CMN4"/>
<organism evidence="1 2">
    <name type="scientific">Sphingobium fuliginis ATCC 27551</name>
    <dbReference type="NCBI Taxonomy" id="1208342"/>
    <lineage>
        <taxon>Bacteria</taxon>
        <taxon>Pseudomonadati</taxon>
        <taxon>Pseudomonadota</taxon>
        <taxon>Alphaproteobacteria</taxon>
        <taxon>Sphingomonadales</taxon>
        <taxon>Sphingomonadaceae</taxon>
        <taxon>Sphingobium</taxon>
    </lineage>
</organism>
<dbReference type="RefSeq" id="WP_140043363.1">
    <property type="nucleotide sequence ID" value="NZ_CP041017.1"/>
</dbReference>
<evidence type="ECO:0000313" key="2">
    <source>
        <dbReference type="Proteomes" id="UP000311469"/>
    </source>
</evidence>